<dbReference type="GO" id="GO:0031083">
    <property type="term" value="C:BLOC-1 complex"/>
    <property type="evidence" value="ECO:0007669"/>
    <property type="project" value="InterPro"/>
</dbReference>
<name>A0A8H3FDB9_9LECA</name>
<evidence type="ECO:0000313" key="4">
    <source>
        <dbReference type="EMBL" id="CAF9922459.1"/>
    </source>
</evidence>
<sequence length="236" mass="25733">MSSPSTSNPASLQASSPTPQQTAEARAAFLASLNSTGSSVSAALQTRVQDIHSNAAAISDQEKQLRAETDALGKESKKYEKVTEDGAKKLKELGDVQNWAEMLEKDLLQKKRKTKEEMESVLIALAERKEAIVGIEQAVCAWVKEAHSTTLKRLSRSLRRISQKAPEVRMSLLALSSIKMLRSSPTISAEGATRSICGGMQNFLSLSNWSKDTDMLRLVTMAAIVLEIRAETMAPE</sequence>
<protein>
    <recommendedName>
        <fullName evidence="2">Biogenesis of lysosome-related organelles complex 1 subunit 1</fullName>
    </recommendedName>
</protein>
<comment type="caution">
    <text evidence="4">The sequence shown here is derived from an EMBL/GenBank/DDBJ whole genome shotgun (WGS) entry which is preliminary data.</text>
</comment>
<reference evidence="4" key="1">
    <citation type="submission" date="2021-03" db="EMBL/GenBank/DDBJ databases">
        <authorList>
            <person name="Tagirdzhanova G."/>
        </authorList>
    </citation>
    <scope>NUCLEOTIDE SEQUENCE</scope>
</reference>
<dbReference type="InterPro" id="IPR009395">
    <property type="entry name" value="BLOC1S1"/>
</dbReference>
<dbReference type="AlphaFoldDB" id="A0A8H3FDB9"/>
<evidence type="ECO:0000313" key="5">
    <source>
        <dbReference type="Proteomes" id="UP000664521"/>
    </source>
</evidence>
<dbReference type="GO" id="GO:0016197">
    <property type="term" value="P:endosomal transport"/>
    <property type="evidence" value="ECO:0007669"/>
    <property type="project" value="TreeGrafter"/>
</dbReference>
<evidence type="ECO:0000256" key="1">
    <source>
        <dbReference type="ARBA" id="ARBA00007133"/>
    </source>
</evidence>
<gene>
    <name evidence="4" type="ORF">HETSPECPRED_005077</name>
</gene>
<dbReference type="PANTHER" id="PTHR13073">
    <property type="entry name" value="BLOC-1 COMPLEX SUBUNIT 1"/>
    <property type="match status" value="1"/>
</dbReference>
<dbReference type="OrthoDB" id="20018at2759"/>
<keyword evidence="5" id="KW-1185">Reference proteome</keyword>
<dbReference type="Pfam" id="PF06320">
    <property type="entry name" value="GCN5L1"/>
    <property type="match status" value="1"/>
</dbReference>
<feature type="region of interest" description="Disordered" evidence="3">
    <location>
        <begin position="1"/>
        <end position="24"/>
    </location>
</feature>
<dbReference type="Proteomes" id="UP000664521">
    <property type="component" value="Unassembled WGS sequence"/>
</dbReference>
<accession>A0A8H3FDB9</accession>
<evidence type="ECO:0000256" key="3">
    <source>
        <dbReference type="SAM" id="MobiDB-lite"/>
    </source>
</evidence>
<evidence type="ECO:0000256" key="2">
    <source>
        <dbReference type="ARBA" id="ARBA00019577"/>
    </source>
</evidence>
<dbReference type="PANTHER" id="PTHR13073:SF0">
    <property type="entry name" value="BIOGENESIS OF LYSOSOME-RELATED ORGANELLES COMPLEX 1 SUBUNIT 1"/>
    <property type="match status" value="1"/>
</dbReference>
<comment type="similarity">
    <text evidence="1">Belongs to the BLOC1S1 family.</text>
</comment>
<proteinExistence type="inferred from homology"/>
<dbReference type="EMBL" id="CAJPDS010000030">
    <property type="protein sequence ID" value="CAF9922459.1"/>
    <property type="molecule type" value="Genomic_DNA"/>
</dbReference>
<feature type="compositionally biased region" description="Polar residues" evidence="3">
    <location>
        <begin position="1"/>
        <end position="23"/>
    </location>
</feature>
<organism evidence="4 5">
    <name type="scientific">Heterodermia speciosa</name>
    <dbReference type="NCBI Taxonomy" id="116794"/>
    <lineage>
        <taxon>Eukaryota</taxon>
        <taxon>Fungi</taxon>
        <taxon>Dikarya</taxon>
        <taxon>Ascomycota</taxon>
        <taxon>Pezizomycotina</taxon>
        <taxon>Lecanoromycetes</taxon>
        <taxon>OSLEUM clade</taxon>
        <taxon>Lecanoromycetidae</taxon>
        <taxon>Caliciales</taxon>
        <taxon>Physciaceae</taxon>
        <taxon>Heterodermia</taxon>
    </lineage>
</organism>